<comment type="similarity">
    <text evidence="1">Belongs to the peptidase S1 family.</text>
</comment>
<dbReference type="GO" id="GO:0006508">
    <property type="term" value="P:proteolysis"/>
    <property type="evidence" value="ECO:0007669"/>
    <property type="project" value="UniProtKB-KW"/>
</dbReference>
<dbReference type="AlphaFoldDB" id="A0A0A9X2B2"/>
<evidence type="ECO:0000259" key="7">
    <source>
        <dbReference type="PROSITE" id="PS50240"/>
    </source>
</evidence>
<feature type="non-terminal residue" evidence="8">
    <location>
        <position position="1"/>
    </location>
</feature>
<evidence type="ECO:0000256" key="2">
    <source>
        <dbReference type="ARBA" id="ARBA00022670"/>
    </source>
</evidence>
<keyword evidence="4" id="KW-0720">Serine protease</keyword>
<sequence length="402" mass="44741">SMHLKFINPIVTPFDQLVMMSLVLCIVFALLYRHGVQPIKEEGGWGGLFNVKNNKEDSSKVLVRQKRSNDPNCPRVEASRINNGYDVNEGSFPYVVALINRETFPRIQDQFCVGTLVNYRAVLTACHCLVTTDEESSIRYPHNLRNPLTIDVFAGSVNLNNYLYLRKTGGPRKCGQLRRGFKSKVHPGCSLINNELKQDFGVLRISVYFNSVPAANRCQIRPVYYPLVNSNLTVVDGMAENHVTCLTAAWGLDGEGFSSPVLQMFTVALQPLNWCKEKIKNVTIYQESGPDIFTPNLQVCALGCEAGQTVCGGDSGGPLLCGENKRFVGLVGYGPGNASCGNYQIPFVYNRLDGHEFWVWDVVETDTYTTPRIHDSACIHASHTYAMMAMIVTMVIKEKCCT</sequence>
<keyword evidence="6" id="KW-0472">Membrane</keyword>
<evidence type="ECO:0000256" key="5">
    <source>
        <dbReference type="ARBA" id="ARBA00023157"/>
    </source>
</evidence>
<dbReference type="InterPro" id="IPR043504">
    <property type="entry name" value="Peptidase_S1_PA_chymotrypsin"/>
</dbReference>
<dbReference type="SUPFAM" id="SSF50494">
    <property type="entry name" value="Trypsin-like serine proteases"/>
    <property type="match status" value="1"/>
</dbReference>
<evidence type="ECO:0000256" key="4">
    <source>
        <dbReference type="ARBA" id="ARBA00022825"/>
    </source>
</evidence>
<dbReference type="EMBL" id="GBHO01030676">
    <property type="protein sequence ID" value="JAG12928.1"/>
    <property type="molecule type" value="Transcribed_RNA"/>
</dbReference>
<feature type="transmembrane region" description="Helical" evidence="6">
    <location>
        <begin position="6"/>
        <end position="32"/>
    </location>
</feature>
<organism evidence="8">
    <name type="scientific">Lygus hesperus</name>
    <name type="common">Western plant bug</name>
    <dbReference type="NCBI Taxonomy" id="30085"/>
    <lineage>
        <taxon>Eukaryota</taxon>
        <taxon>Metazoa</taxon>
        <taxon>Ecdysozoa</taxon>
        <taxon>Arthropoda</taxon>
        <taxon>Hexapoda</taxon>
        <taxon>Insecta</taxon>
        <taxon>Pterygota</taxon>
        <taxon>Neoptera</taxon>
        <taxon>Paraneoptera</taxon>
        <taxon>Hemiptera</taxon>
        <taxon>Heteroptera</taxon>
        <taxon>Panheteroptera</taxon>
        <taxon>Cimicomorpha</taxon>
        <taxon>Miridae</taxon>
        <taxon>Mirini</taxon>
        <taxon>Lygus</taxon>
    </lineage>
</organism>
<keyword evidence="5" id="KW-1015">Disulfide bond</keyword>
<reference evidence="8" key="2">
    <citation type="submission" date="2014-07" db="EMBL/GenBank/DDBJ databases">
        <authorList>
            <person name="Hull J."/>
        </authorList>
    </citation>
    <scope>NUCLEOTIDE SEQUENCE</scope>
</reference>
<evidence type="ECO:0000256" key="3">
    <source>
        <dbReference type="ARBA" id="ARBA00022801"/>
    </source>
</evidence>
<feature type="non-terminal residue" evidence="8">
    <location>
        <position position="402"/>
    </location>
</feature>
<dbReference type="Pfam" id="PF00089">
    <property type="entry name" value="Trypsin"/>
    <property type="match status" value="2"/>
</dbReference>
<accession>A0A0A9X2B2</accession>
<feature type="domain" description="Peptidase S1" evidence="7">
    <location>
        <begin position="81"/>
        <end position="364"/>
    </location>
</feature>
<protein>
    <submittedName>
        <fullName evidence="8">Chymotrypsin-like protease CTRL-1</fullName>
    </submittedName>
</protein>
<dbReference type="PROSITE" id="PS50240">
    <property type="entry name" value="TRYPSIN_DOM"/>
    <property type="match status" value="1"/>
</dbReference>
<dbReference type="PRINTS" id="PR00722">
    <property type="entry name" value="CHYMOTRYPSIN"/>
</dbReference>
<dbReference type="PANTHER" id="PTHR24276:SF98">
    <property type="entry name" value="FI18310P1-RELATED"/>
    <property type="match status" value="1"/>
</dbReference>
<evidence type="ECO:0000256" key="6">
    <source>
        <dbReference type="SAM" id="Phobius"/>
    </source>
</evidence>
<dbReference type="InterPro" id="IPR001254">
    <property type="entry name" value="Trypsin_dom"/>
</dbReference>
<dbReference type="Gene3D" id="2.40.10.10">
    <property type="entry name" value="Trypsin-like serine proteases"/>
    <property type="match status" value="1"/>
</dbReference>
<keyword evidence="3" id="KW-0378">Hydrolase</keyword>
<dbReference type="InterPro" id="IPR050430">
    <property type="entry name" value="Peptidase_S1"/>
</dbReference>
<dbReference type="PROSITE" id="PS00135">
    <property type="entry name" value="TRYPSIN_SER"/>
    <property type="match status" value="1"/>
</dbReference>
<evidence type="ECO:0000256" key="1">
    <source>
        <dbReference type="ARBA" id="ARBA00007664"/>
    </source>
</evidence>
<keyword evidence="2 8" id="KW-0645">Protease</keyword>
<keyword evidence="6" id="KW-1133">Transmembrane helix</keyword>
<dbReference type="GO" id="GO:0004252">
    <property type="term" value="F:serine-type endopeptidase activity"/>
    <property type="evidence" value="ECO:0007669"/>
    <property type="project" value="InterPro"/>
</dbReference>
<dbReference type="InterPro" id="IPR033116">
    <property type="entry name" value="TRYPSIN_SER"/>
</dbReference>
<dbReference type="InterPro" id="IPR001314">
    <property type="entry name" value="Peptidase_S1A"/>
</dbReference>
<proteinExistence type="inferred from homology"/>
<reference evidence="8" key="1">
    <citation type="journal article" date="2014" name="PLoS ONE">
        <title>Transcriptome-Based Identification of ABC Transporters in the Western Tarnished Plant Bug Lygus hesperus.</title>
        <authorList>
            <person name="Hull J.J."/>
            <person name="Chaney K."/>
            <person name="Geib S.M."/>
            <person name="Fabrick J.A."/>
            <person name="Brent C.S."/>
            <person name="Walsh D."/>
            <person name="Lavine L.C."/>
        </authorList>
    </citation>
    <scope>NUCLEOTIDE SEQUENCE</scope>
</reference>
<evidence type="ECO:0000313" key="8">
    <source>
        <dbReference type="EMBL" id="JAG12928.1"/>
    </source>
</evidence>
<name>A0A0A9X2B2_LYGHE</name>
<dbReference type="PANTHER" id="PTHR24276">
    <property type="entry name" value="POLYSERASE-RELATED"/>
    <property type="match status" value="1"/>
</dbReference>
<keyword evidence="6" id="KW-0812">Transmembrane</keyword>
<dbReference type="InterPro" id="IPR009003">
    <property type="entry name" value="Peptidase_S1_PA"/>
</dbReference>
<dbReference type="SMART" id="SM00020">
    <property type="entry name" value="Tryp_SPc"/>
    <property type="match status" value="1"/>
</dbReference>
<gene>
    <name evidence="8" type="primary">CTRL</name>
    <name evidence="8" type="ORF">CM83_29349</name>
</gene>